<dbReference type="OrthoDB" id="4449063at2759"/>
<comment type="caution">
    <text evidence="3">The sequence shown here is derived from an EMBL/GenBank/DDBJ whole genome shotgun (WGS) entry which is preliminary data.</text>
</comment>
<organism evidence="3 4">
    <name type="scientific">Aspergillus parasiticus (strain ATCC 56775 / NRRL 5862 / SRRC 143 / SU-1)</name>
    <dbReference type="NCBI Taxonomy" id="1403190"/>
    <lineage>
        <taxon>Eukaryota</taxon>
        <taxon>Fungi</taxon>
        <taxon>Dikarya</taxon>
        <taxon>Ascomycota</taxon>
        <taxon>Pezizomycotina</taxon>
        <taxon>Eurotiomycetes</taxon>
        <taxon>Eurotiomycetidae</taxon>
        <taxon>Eurotiales</taxon>
        <taxon>Aspergillaceae</taxon>
        <taxon>Aspergillus</taxon>
        <taxon>Aspergillus subgen. Circumdati</taxon>
    </lineage>
</organism>
<sequence length="118" mass="13277">MPATGRPNTDYERWLQDHNPDAELQPSPQYGPHHGSRSGKYPPFHTPKTDRPRIPYAKPQIQFSPTEKELGSSPRESSNSPTIILLLIFIILVAIAYARTQLAHPSRGPQTARRGEKI</sequence>
<evidence type="ECO:0000256" key="2">
    <source>
        <dbReference type="SAM" id="Phobius"/>
    </source>
</evidence>
<proteinExistence type="predicted"/>
<dbReference type="AlphaFoldDB" id="A0A0F0I4M2"/>
<accession>A0A0F0I4M2</accession>
<keyword evidence="2" id="KW-1133">Transmembrane helix</keyword>
<dbReference type="Proteomes" id="UP000033540">
    <property type="component" value="Unassembled WGS sequence"/>
</dbReference>
<protein>
    <submittedName>
        <fullName evidence="3">Uncharacterized protein</fullName>
    </submittedName>
</protein>
<evidence type="ECO:0000313" key="4">
    <source>
        <dbReference type="Proteomes" id="UP000033540"/>
    </source>
</evidence>
<keyword evidence="2" id="KW-0812">Transmembrane</keyword>
<feature type="compositionally biased region" description="Basic and acidic residues" evidence="1">
    <location>
        <begin position="9"/>
        <end position="21"/>
    </location>
</feature>
<reference evidence="3 4" key="1">
    <citation type="submission" date="2015-02" db="EMBL/GenBank/DDBJ databases">
        <title>Draft genome sequence of Aspergillus parasiticus SU-1.</title>
        <authorList>
            <person name="Yu J."/>
            <person name="Fedorova N."/>
            <person name="Yin Y."/>
            <person name="Losada L."/>
            <person name="Zafar N."/>
            <person name="Taujale R."/>
            <person name="Ehrlich K.C."/>
            <person name="Bhatnagar D."/>
            <person name="Cleveland T.E."/>
            <person name="Bennett J.W."/>
            <person name="Nierman W.C."/>
        </authorList>
    </citation>
    <scope>NUCLEOTIDE SEQUENCE [LARGE SCALE GENOMIC DNA]</scope>
    <source>
        <strain evidence="4">ATCC 56775 / NRRL 5862 / SRRC 143 / SU-1</strain>
    </source>
</reference>
<evidence type="ECO:0000313" key="3">
    <source>
        <dbReference type="EMBL" id="KJK61572.1"/>
    </source>
</evidence>
<evidence type="ECO:0000256" key="1">
    <source>
        <dbReference type="SAM" id="MobiDB-lite"/>
    </source>
</evidence>
<gene>
    <name evidence="3" type="ORF">P875_00086915</name>
</gene>
<feature type="region of interest" description="Disordered" evidence="1">
    <location>
        <begin position="1"/>
        <end position="78"/>
    </location>
</feature>
<dbReference type="EMBL" id="JZEE01000665">
    <property type="protein sequence ID" value="KJK61572.1"/>
    <property type="molecule type" value="Genomic_DNA"/>
</dbReference>
<name>A0A0F0I4M2_ASPPU</name>
<keyword evidence="2" id="KW-0472">Membrane</keyword>
<feature type="transmembrane region" description="Helical" evidence="2">
    <location>
        <begin position="80"/>
        <end position="98"/>
    </location>
</feature>